<sequence length="282" mass="30395">MEKANTENYGQAFNAFYSRYGETRDILCNNLRQDLIDLAACGAADAAAINAAKASALSLAESVRDAMLAAHPDGGHSSSAAAWDTIGLIASIVPAKGAVEPVVAGIEAAKGIYDDAQGPLRTVSGEHPNDVLNDFWAAEGEFRDDFNAGMNEITAAGQTTLDYLNNDELSTLPPARLSDAVGEVRMDFYTIDNILASMESLADTAKDPIPEVSYDQSQFDRDAELNNPYSVVVMEAKYELFSKLRHLSTDLTNGRADLTEAVRIMLETDTWSEEALQALLGF</sequence>
<gene>
    <name evidence="1" type="ORF">SAMN05192576_2670</name>
</gene>
<evidence type="ECO:0000313" key="1">
    <source>
        <dbReference type="EMBL" id="SDN73659.1"/>
    </source>
</evidence>
<reference evidence="1 2" key="1">
    <citation type="submission" date="2016-10" db="EMBL/GenBank/DDBJ databases">
        <authorList>
            <person name="de Groot N.N."/>
        </authorList>
    </citation>
    <scope>NUCLEOTIDE SEQUENCE [LARGE SCALE GENOMIC DNA]</scope>
    <source>
        <strain evidence="1 2">CGMCC 1.11147</strain>
    </source>
</reference>
<evidence type="ECO:0000313" key="2">
    <source>
        <dbReference type="Proteomes" id="UP000199004"/>
    </source>
</evidence>
<keyword evidence="2" id="KW-1185">Reference proteome</keyword>
<protein>
    <submittedName>
        <fullName evidence="1">Uncharacterized protein</fullName>
    </submittedName>
</protein>
<dbReference type="Proteomes" id="UP000199004">
    <property type="component" value="Unassembled WGS sequence"/>
</dbReference>
<dbReference type="AlphaFoldDB" id="A0A1H0DUC4"/>
<dbReference type="STRING" id="1005944.SAMN05192576_2670"/>
<proteinExistence type="predicted"/>
<accession>A0A1H0DUC4</accession>
<name>A0A1H0DUC4_9ACTN</name>
<dbReference type="RefSeq" id="WP_091025302.1">
    <property type="nucleotide sequence ID" value="NZ_BKAE01000013.1"/>
</dbReference>
<dbReference type="EMBL" id="FNIC01000004">
    <property type="protein sequence ID" value="SDN73659.1"/>
    <property type="molecule type" value="Genomic_DNA"/>
</dbReference>
<organism evidence="1 2">
    <name type="scientific">Nocardioides szechwanensis</name>
    <dbReference type="NCBI Taxonomy" id="1005944"/>
    <lineage>
        <taxon>Bacteria</taxon>
        <taxon>Bacillati</taxon>
        <taxon>Actinomycetota</taxon>
        <taxon>Actinomycetes</taxon>
        <taxon>Propionibacteriales</taxon>
        <taxon>Nocardioidaceae</taxon>
        <taxon>Nocardioides</taxon>
    </lineage>
</organism>
<dbReference type="OrthoDB" id="10011683at2"/>